<evidence type="ECO:0000256" key="5">
    <source>
        <dbReference type="ARBA" id="ARBA00022741"/>
    </source>
</evidence>
<proteinExistence type="inferred from homology"/>
<reference evidence="12 13" key="1">
    <citation type="submission" date="2017-03" db="EMBL/GenBank/DDBJ databases">
        <title>Comparative genomics of honeybee gut symbionts reveal geographically distinct and subgroup specific antibiotic resistance.</title>
        <authorList>
            <person name="Ludvigsen J."/>
            <person name="Porcellato D."/>
            <person name="Labee-Lund T.M."/>
            <person name="Amdam G.V."/>
            <person name="Rudi K."/>
        </authorList>
    </citation>
    <scope>NUCLEOTIDE SEQUENCE [LARGE SCALE GENOMIC DNA]</scope>
    <source>
        <strain evidence="12 13">A-4-12</strain>
    </source>
</reference>
<keyword evidence="9 10" id="KW-0131">Cell cycle</keyword>
<dbReference type="InterPro" id="IPR027417">
    <property type="entry name" value="P-loop_NTPase"/>
</dbReference>
<gene>
    <name evidence="10" type="primary">engB</name>
    <name evidence="12" type="ORF">B6D06_09290</name>
</gene>
<evidence type="ECO:0000313" key="12">
    <source>
        <dbReference type="EMBL" id="OTQ48610.1"/>
    </source>
</evidence>
<dbReference type="InterPro" id="IPR019987">
    <property type="entry name" value="GTP-bd_ribosome_bio_YsxC"/>
</dbReference>
<dbReference type="CDD" id="cd01876">
    <property type="entry name" value="YihA_EngB"/>
    <property type="match status" value="1"/>
</dbReference>
<keyword evidence="6" id="KW-0460">Magnesium</keyword>
<keyword evidence="4" id="KW-0479">Metal-binding</keyword>
<evidence type="ECO:0000256" key="3">
    <source>
        <dbReference type="ARBA" id="ARBA00022618"/>
    </source>
</evidence>
<dbReference type="GO" id="GO:0005829">
    <property type="term" value="C:cytosol"/>
    <property type="evidence" value="ECO:0007669"/>
    <property type="project" value="TreeGrafter"/>
</dbReference>
<comment type="caution">
    <text evidence="12">The sequence shown here is derived from an EMBL/GenBank/DDBJ whole genome shotgun (WGS) entry which is preliminary data.</text>
</comment>
<comment type="cofactor">
    <cofactor evidence="1">
        <name>Mg(2+)</name>
        <dbReference type="ChEBI" id="CHEBI:18420"/>
    </cofactor>
</comment>
<dbReference type="Pfam" id="PF01926">
    <property type="entry name" value="MMR_HSR1"/>
    <property type="match status" value="1"/>
</dbReference>
<protein>
    <recommendedName>
        <fullName evidence="10">Probable GTP-binding protein EngB</fullName>
    </recommendedName>
</protein>
<dbReference type="Gene3D" id="3.40.50.300">
    <property type="entry name" value="P-loop containing nucleotide triphosphate hydrolases"/>
    <property type="match status" value="1"/>
</dbReference>
<dbReference type="Proteomes" id="UP000194968">
    <property type="component" value="Unassembled WGS sequence"/>
</dbReference>
<dbReference type="AlphaFoldDB" id="A0A242NT73"/>
<dbReference type="InterPro" id="IPR006073">
    <property type="entry name" value="GTP-bd"/>
</dbReference>
<evidence type="ECO:0000256" key="2">
    <source>
        <dbReference type="ARBA" id="ARBA00009638"/>
    </source>
</evidence>
<accession>A0A242NT73</accession>
<dbReference type="HAMAP" id="MF_00321">
    <property type="entry name" value="GTPase_EngB"/>
    <property type="match status" value="1"/>
</dbReference>
<evidence type="ECO:0000256" key="8">
    <source>
        <dbReference type="ARBA" id="ARBA00023210"/>
    </source>
</evidence>
<keyword evidence="3 10" id="KW-0132">Cell division</keyword>
<dbReference type="InterPro" id="IPR030393">
    <property type="entry name" value="G_ENGB_dom"/>
</dbReference>
<dbReference type="FunFam" id="3.40.50.300:FF:000098">
    <property type="entry name" value="Probable GTP-binding protein EngB"/>
    <property type="match status" value="1"/>
</dbReference>
<name>A0A242NT73_9GAMM</name>
<feature type="domain" description="EngB-type G" evidence="11">
    <location>
        <begin position="28"/>
        <end position="202"/>
    </location>
</feature>
<evidence type="ECO:0000256" key="1">
    <source>
        <dbReference type="ARBA" id="ARBA00001946"/>
    </source>
</evidence>
<dbReference type="PROSITE" id="PS51706">
    <property type="entry name" value="G_ENGB"/>
    <property type="match status" value="1"/>
</dbReference>
<comment type="function">
    <text evidence="10">Necessary for normal cell division and for the maintenance of normal septation.</text>
</comment>
<dbReference type="NCBIfam" id="TIGR03598">
    <property type="entry name" value="GTPase_YsxC"/>
    <property type="match status" value="1"/>
</dbReference>
<evidence type="ECO:0000259" key="11">
    <source>
        <dbReference type="PROSITE" id="PS51706"/>
    </source>
</evidence>
<dbReference type="EMBL" id="NASK01000101">
    <property type="protein sequence ID" value="OTQ48610.1"/>
    <property type="molecule type" value="Genomic_DNA"/>
</dbReference>
<evidence type="ECO:0000256" key="10">
    <source>
        <dbReference type="HAMAP-Rule" id="MF_00321"/>
    </source>
</evidence>
<dbReference type="GO" id="GO:0005525">
    <property type="term" value="F:GTP binding"/>
    <property type="evidence" value="ECO:0007669"/>
    <property type="project" value="UniProtKB-UniRule"/>
</dbReference>
<organism evidence="12 13">
    <name type="scientific">Gilliamella apis</name>
    <dbReference type="NCBI Taxonomy" id="1970738"/>
    <lineage>
        <taxon>Bacteria</taxon>
        <taxon>Pseudomonadati</taxon>
        <taxon>Pseudomonadota</taxon>
        <taxon>Gammaproteobacteria</taxon>
        <taxon>Orbales</taxon>
        <taxon>Orbaceae</taxon>
        <taxon>Gilliamella</taxon>
    </lineage>
</organism>
<evidence type="ECO:0000256" key="7">
    <source>
        <dbReference type="ARBA" id="ARBA00023134"/>
    </source>
</evidence>
<evidence type="ECO:0000256" key="4">
    <source>
        <dbReference type="ARBA" id="ARBA00022723"/>
    </source>
</evidence>
<dbReference type="GO" id="GO:0000917">
    <property type="term" value="P:division septum assembly"/>
    <property type="evidence" value="ECO:0007669"/>
    <property type="project" value="UniProtKB-KW"/>
</dbReference>
<comment type="similarity">
    <text evidence="2 10">Belongs to the TRAFAC class TrmE-Era-EngA-EngB-Septin-like GTPase superfamily. EngB GTPase family.</text>
</comment>
<keyword evidence="5 10" id="KW-0547">Nucleotide-binding</keyword>
<dbReference type="SUPFAM" id="SSF52540">
    <property type="entry name" value="P-loop containing nucleoside triphosphate hydrolases"/>
    <property type="match status" value="1"/>
</dbReference>
<keyword evidence="8 10" id="KW-0717">Septation</keyword>
<dbReference type="PANTHER" id="PTHR11649">
    <property type="entry name" value="MSS1/TRME-RELATED GTP-BINDING PROTEIN"/>
    <property type="match status" value="1"/>
</dbReference>
<evidence type="ECO:0000256" key="9">
    <source>
        <dbReference type="ARBA" id="ARBA00023306"/>
    </source>
</evidence>
<evidence type="ECO:0000256" key="6">
    <source>
        <dbReference type="ARBA" id="ARBA00022842"/>
    </source>
</evidence>
<evidence type="ECO:0000313" key="13">
    <source>
        <dbReference type="Proteomes" id="UP000194968"/>
    </source>
</evidence>
<dbReference type="PANTHER" id="PTHR11649:SF13">
    <property type="entry name" value="ENGB-TYPE G DOMAIN-CONTAINING PROTEIN"/>
    <property type="match status" value="1"/>
</dbReference>
<dbReference type="GO" id="GO:0046872">
    <property type="term" value="F:metal ion binding"/>
    <property type="evidence" value="ECO:0007669"/>
    <property type="project" value="UniProtKB-KW"/>
</dbReference>
<keyword evidence="7 10" id="KW-0342">GTP-binding</keyword>
<sequence>MSDIRPLNYAKTHFILSAPDITHLPIDTGVEIAFAGRSNAGKSSALNTLTNQKALARTSKTPGRTQLINLFEVEENCRLVDLPGYGYAQVPEAIKRKWQKSLGEYLQKRESLKGLIVLMDIRHPLKDLDQQMIEWAVSVNIPVMLLLTKADKLASGAQKKQVNMVKEAILPFQGDITVAPFSSPKRVGLEALKQKLDEWFSQQ</sequence>
<accession>A0A242P979</accession>